<accession>A0A9W8K3C8</accession>
<evidence type="ECO:0000256" key="1">
    <source>
        <dbReference type="SAM" id="MobiDB-lite"/>
    </source>
</evidence>
<evidence type="ECO:0000313" key="3">
    <source>
        <dbReference type="Proteomes" id="UP001148786"/>
    </source>
</evidence>
<gene>
    <name evidence="2" type="ORF">NLJ89_g7570</name>
</gene>
<feature type="compositionally biased region" description="Low complexity" evidence="1">
    <location>
        <begin position="77"/>
        <end position="95"/>
    </location>
</feature>
<feature type="compositionally biased region" description="Acidic residues" evidence="1">
    <location>
        <begin position="11"/>
        <end position="25"/>
    </location>
</feature>
<name>A0A9W8K3C8_9AGAR</name>
<comment type="caution">
    <text evidence="2">The sequence shown here is derived from an EMBL/GenBank/DDBJ whole genome shotgun (WGS) entry which is preliminary data.</text>
</comment>
<dbReference type="Proteomes" id="UP001148786">
    <property type="component" value="Unassembled WGS sequence"/>
</dbReference>
<proteinExistence type="predicted"/>
<feature type="compositionally biased region" description="Basic and acidic residues" evidence="1">
    <location>
        <begin position="43"/>
        <end position="61"/>
    </location>
</feature>
<sequence>MRTGDGRGDEERESDGQSEDGESEETAVIQAPLSSKQKRKRVLEKSAPERPTKKVTFERPSKRSKPAQQKPLEPIQSSISSKSNKSTASSSAPTKAVHRAKSPSKAPSSAATAKKALSDPKTKIANVKPKRKASAATAVSKGAVEPEDYDFGKFF</sequence>
<dbReference type="EMBL" id="JANKHO010000920">
    <property type="protein sequence ID" value="KAJ3505132.1"/>
    <property type="molecule type" value="Genomic_DNA"/>
</dbReference>
<protein>
    <submittedName>
        <fullName evidence="2">Uncharacterized protein</fullName>
    </submittedName>
</protein>
<feature type="compositionally biased region" description="Basic and acidic residues" evidence="1">
    <location>
        <begin position="1"/>
        <end position="10"/>
    </location>
</feature>
<feature type="region of interest" description="Disordered" evidence="1">
    <location>
        <begin position="1"/>
        <end position="142"/>
    </location>
</feature>
<keyword evidence="3" id="KW-1185">Reference proteome</keyword>
<organism evidence="2 3">
    <name type="scientific">Agrocybe chaxingu</name>
    <dbReference type="NCBI Taxonomy" id="84603"/>
    <lineage>
        <taxon>Eukaryota</taxon>
        <taxon>Fungi</taxon>
        <taxon>Dikarya</taxon>
        <taxon>Basidiomycota</taxon>
        <taxon>Agaricomycotina</taxon>
        <taxon>Agaricomycetes</taxon>
        <taxon>Agaricomycetidae</taxon>
        <taxon>Agaricales</taxon>
        <taxon>Agaricineae</taxon>
        <taxon>Strophariaceae</taxon>
        <taxon>Agrocybe</taxon>
    </lineage>
</organism>
<feature type="compositionally biased region" description="Low complexity" evidence="1">
    <location>
        <begin position="103"/>
        <end position="115"/>
    </location>
</feature>
<evidence type="ECO:0000313" key="2">
    <source>
        <dbReference type="EMBL" id="KAJ3505132.1"/>
    </source>
</evidence>
<reference evidence="2" key="1">
    <citation type="submission" date="2022-07" db="EMBL/GenBank/DDBJ databases">
        <title>Genome Sequence of Agrocybe chaxingu.</title>
        <authorList>
            <person name="Buettner E."/>
        </authorList>
    </citation>
    <scope>NUCLEOTIDE SEQUENCE</scope>
    <source>
        <strain evidence="2">MP-N11</strain>
    </source>
</reference>
<dbReference type="AlphaFoldDB" id="A0A9W8K3C8"/>